<protein>
    <recommendedName>
        <fullName evidence="5">Secreted protein</fullName>
    </recommendedName>
</protein>
<evidence type="ECO:0000313" key="3">
    <source>
        <dbReference type="EMBL" id="BDM66668.1"/>
    </source>
</evidence>
<keyword evidence="4" id="KW-1185">Reference proteome</keyword>
<dbReference type="EMBL" id="AP026073">
    <property type="protein sequence ID" value="BDM66668.1"/>
    <property type="molecule type" value="Genomic_DNA"/>
</dbReference>
<feature type="chain" id="PRO_5045122902" description="Secreted protein" evidence="2">
    <location>
        <begin position="38"/>
        <end position="178"/>
    </location>
</feature>
<keyword evidence="2" id="KW-0732">Signal</keyword>
<accession>A0ABN6QQX3</accession>
<evidence type="ECO:0000256" key="1">
    <source>
        <dbReference type="SAM" id="MobiDB-lite"/>
    </source>
</evidence>
<dbReference type="Proteomes" id="UP001059597">
    <property type="component" value="Chromosome"/>
</dbReference>
<feature type="region of interest" description="Disordered" evidence="1">
    <location>
        <begin position="34"/>
        <end position="55"/>
    </location>
</feature>
<sequence length="178" mass="18817">MTRPHIKGDIHVRIRTGAASAALAGLLAVAATAPAQADDREPTQPPSSTYSNGHGPGVAAGGGVGAFVTEGDRVHFSHTVRGAINAHGWWKRLNGPAKKAKVTVWLQVKNNGHWYTLNKGVKTVYSGGGSGKRASAAWKCTNLVAKYSFRSVIDVDIIGYPDDAHKKITDTQTLFCGT</sequence>
<evidence type="ECO:0000256" key="2">
    <source>
        <dbReference type="SAM" id="SignalP"/>
    </source>
</evidence>
<gene>
    <name evidence="3" type="ORF">HEK616_01550</name>
</gene>
<evidence type="ECO:0008006" key="5">
    <source>
        <dbReference type="Google" id="ProtNLM"/>
    </source>
</evidence>
<reference evidence="3" key="1">
    <citation type="submission" date="2022-06" db="EMBL/GenBank/DDBJ databases">
        <title>Complete genome sequence of Streptomyces nigrescens HEK616.</title>
        <authorList>
            <person name="Asamizu S."/>
            <person name="Onaka H."/>
        </authorList>
    </citation>
    <scope>NUCLEOTIDE SEQUENCE</scope>
    <source>
        <strain evidence="3">HEK616</strain>
    </source>
</reference>
<name>A0ABN6QQX3_STRNI</name>
<organism evidence="3 4">
    <name type="scientific">Streptomyces nigrescens</name>
    <dbReference type="NCBI Taxonomy" id="1920"/>
    <lineage>
        <taxon>Bacteria</taxon>
        <taxon>Bacillati</taxon>
        <taxon>Actinomycetota</taxon>
        <taxon>Actinomycetes</taxon>
        <taxon>Kitasatosporales</taxon>
        <taxon>Streptomycetaceae</taxon>
        <taxon>Streptomyces</taxon>
    </lineage>
</organism>
<evidence type="ECO:0000313" key="4">
    <source>
        <dbReference type="Proteomes" id="UP001059597"/>
    </source>
</evidence>
<feature type="signal peptide" evidence="2">
    <location>
        <begin position="1"/>
        <end position="37"/>
    </location>
</feature>
<proteinExistence type="predicted"/>